<dbReference type="VEuPathDB" id="FungiDB:MYCFIDRAFT_84074"/>
<reference evidence="2 3" key="1">
    <citation type="journal article" date="2012" name="PLoS Pathog.">
        <title>Diverse lifestyles and strategies of plant pathogenesis encoded in the genomes of eighteen Dothideomycetes fungi.</title>
        <authorList>
            <person name="Ohm R.A."/>
            <person name="Feau N."/>
            <person name="Henrissat B."/>
            <person name="Schoch C.L."/>
            <person name="Horwitz B.A."/>
            <person name="Barry K.W."/>
            <person name="Condon B.J."/>
            <person name="Copeland A.C."/>
            <person name="Dhillon B."/>
            <person name="Glaser F."/>
            <person name="Hesse C.N."/>
            <person name="Kosti I."/>
            <person name="LaButti K."/>
            <person name="Lindquist E.A."/>
            <person name="Lucas S."/>
            <person name="Salamov A.A."/>
            <person name="Bradshaw R.E."/>
            <person name="Ciuffetti L."/>
            <person name="Hamelin R.C."/>
            <person name="Kema G.H.J."/>
            <person name="Lawrence C."/>
            <person name="Scott J.A."/>
            <person name="Spatafora J.W."/>
            <person name="Turgeon B.G."/>
            <person name="de Wit P.J.G.M."/>
            <person name="Zhong S."/>
            <person name="Goodwin S.B."/>
            <person name="Grigoriev I.V."/>
        </authorList>
    </citation>
    <scope>NUCLEOTIDE SEQUENCE [LARGE SCALE GENOMIC DNA]</scope>
    <source>
        <strain evidence="2 3">CIRAD86</strain>
    </source>
</reference>
<accession>M3B323</accession>
<evidence type="ECO:0000313" key="2">
    <source>
        <dbReference type="EMBL" id="EME83762.1"/>
    </source>
</evidence>
<dbReference type="Pfam" id="PF11374">
    <property type="entry name" value="DUF3176"/>
    <property type="match status" value="1"/>
</dbReference>
<dbReference type="AlphaFoldDB" id="M3B323"/>
<dbReference type="InterPro" id="IPR021514">
    <property type="entry name" value="DUF3176"/>
</dbReference>
<dbReference type="KEGG" id="pfj:MYCFIDRAFT_84074"/>
<evidence type="ECO:0000313" key="3">
    <source>
        <dbReference type="Proteomes" id="UP000016932"/>
    </source>
</evidence>
<dbReference type="EMBL" id="KB446557">
    <property type="protein sequence ID" value="EME83762.1"/>
    <property type="molecule type" value="Genomic_DNA"/>
</dbReference>
<keyword evidence="1" id="KW-0732">Signal</keyword>
<dbReference type="PANTHER" id="PTHR35394">
    <property type="entry name" value="DUF3176 DOMAIN-CONTAINING PROTEIN"/>
    <property type="match status" value="1"/>
</dbReference>
<dbReference type="Proteomes" id="UP000016932">
    <property type="component" value="Unassembled WGS sequence"/>
</dbReference>
<proteinExistence type="predicted"/>
<keyword evidence="3" id="KW-1185">Reference proteome</keyword>
<name>M3B323_PSEFD</name>
<dbReference type="HOGENOM" id="CLU_1571325_0_0_1"/>
<sequence length="170" mass="18625">MNMVWGIQTSAVVSMLITACRICLAPAVAEGIGQLKWVYFEQRPQCLLDSEIFDETGRALWGASVTATGALLAILSLTIGPFAQQVLHTDVLQTDMLRVTARAGAAHTFNSGSQKAYVFWSDDNKIGTACADTLIARAAYSDLFASDTETNFLMCFWPLYMACVYKSWGF</sequence>
<dbReference type="PANTHER" id="PTHR35394:SF5">
    <property type="entry name" value="DUF3176 DOMAIN-CONTAINING PROTEIN"/>
    <property type="match status" value="1"/>
</dbReference>
<dbReference type="OrthoDB" id="5242705at2759"/>
<evidence type="ECO:0000256" key="1">
    <source>
        <dbReference type="SAM" id="SignalP"/>
    </source>
</evidence>
<dbReference type="GeneID" id="19342142"/>
<protein>
    <submittedName>
        <fullName evidence="2">Uncharacterized protein</fullName>
    </submittedName>
</protein>
<organism evidence="2 3">
    <name type="scientific">Pseudocercospora fijiensis (strain CIRAD86)</name>
    <name type="common">Black leaf streak disease fungus</name>
    <name type="synonym">Mycosphaerella fijiensis</name>
    <dbReference type="NCBI Taxonomy" id="383855"/>
    <lineage>
        <taxon>Eukaryota</taxon>
        <taxon>Fungi</taxon>
        <taxon>Dikarya</taxon>
        <taxon>Ascomycota</taxon>
        <taxon>Pezizomycotina</taxon>
        <taxon>Dothideomycetes</taxon>
        <taxon>Dothideomycetidae</taxon>
        <taxon>Mycosphaerellales</taxon>
        <taxon>Mycosphaerellaceae</taxon>
        <taxon>Pseudocercospora</taxon>
    </lineage>
</organism>
<dbReference type="RefSeq" id="XP_007924411.1">
    <property type="nucleotide sequence ID" value="XM_007926220.1"/>
</dbReference>
<feature type="signal peptide" evidence="1">
    <location>
        <begin position="1"/>
        <end position="29"/>
    </location>
</feature>
<gene>
    <name evidence="2" type="ORF">MYCFIDRAFT_84074</name>
</gene>
<feature type="chain" id="PRO_5004032005" evidence="1">
    <location>
        <begin position="30"/>
        <end position="170"/>
    </location>
</feature>